<evidence type="ECO:0000256" key="1">
    <source>
        <dbReference type="ARBA" id="ARBA00011069"/>
    </source>
</evidence>
<evidence type="ECO:0008006" key="5">
    <source>
        <dbReference type="Google" id="ProtNLM"/>
    </source>
</evidence>
<gene>
    <name evidence="3" type="ORF">NCGR_LOCUS61931</name>
</gene>
<comment type="similarity">
    <text evidence="1">Belongs to the CWC26 family.</text>
</comment>
<protein>
    <recommendedName>
        <fullName evidence="5">BUD13</fullName>
    </recommendedName>
</protein>
<dbReference type="GO" id="GO:0005684">
    <property type="term" value="C:U2-type spliceosomal complex"/>
    <property type="evidence" value="ECO:0007669"/>
    <property type="project" value="TreeGrafter"/>
</dbReference>
<sequence length="550" mass="62409">MAARQPPPSSASAPAAGLSMKEYLTRYQSGPGADGDQKKAKKKTKKKPKPAAGRGGVLIVDEDPVWQKPVQVDEEPASSGDEKPLVDEDIEVKRMRRLEAIRAARPYNAIAEDGSGWVTVAAPEEQGGGSTYQRRNDTPSPERRGATREDLSPVRRRQRRDTPSPVQGDAAGKDFSPPRQRRRRQDTPSPKGSGAGDQDDMSPPRKSRRKKDPSPPRKGARHISVEPQDTSPPRRRTRHDSEEPQDISPPRRCVRHDSMESEDISPPRRRTRHDSEEPEDISPPRRRKHQDPDDDLSPPRRNNLGQSRKSASDELSPRKKRDISPSRKSKKEGASKQVRKAGLMTAEEVKEDIRKIKEAEMVKFASQDPSLVGKGAKAVFRDKEGRRISEEEMRKAKEPEKPKEIHIEWGKGLVQKREAEARLKEIEAEKKKPFARTRDDPELDNMLKERIRWGDPMAHLVKRKDPDFILEDLGDDEKMKESGFIVPQNVPPHSWLKRGVDAPPNRYGIKPGRHWDGVDRSNGFEKDMFKLKNEKQAMEQEAYLWSVSDM</sequence>
<feature type="region of interest" description="Disordered" evidence="2">
    <location>
        <begin position="102"/>
        <end position="347"/>
    </location>
</feature>
<dbReference type="OrthoDB" id="6022at2759"/>
<dbReference type="AlphaFoldDB" id="A0A811S954"/>
<feature type="compositionally biased region" description="Basic residues" evidence="2">
    <location>
        <begin position="39"/>
        <end position="49"/>
    </location>
</feature>
<dbReference type="GO" id="GO:0003723">
    <property type="term" value="F:RNA binding"/>
    <property type="evidence" value="ECO:0007669"/>
    <property type="project" value="TreeGrafter"/>
</dbReference>
<keyword evidence="4" id="KW-1185">Reference proteome</keyword>
<feature type="region of interest" description="Disordered" evidence="2">
    <location>
        <begin position="383"/>
        <end position="404"/>
    </location>
</feature>
<reference evidence="3" key="1">
    <citation type="submission" date="2020-10" db="EMBL/GenBank/DDBJ databases">
        <authorList>
            <person name="Han B."/>
            <person name="Lu T."/>
            <person name="Zhao Q."/>
            <person name="Huang X."/>
            <person name="Zhao Y."/>
        </authorList>
    </citation>
    <scope>NUCLEOTIDE SEQUENCE</scope>
</reference>
<feature type="compositionally biased region" description="Basic and acidic residues" evidence="2">
    <location>
        <begin position="310"/>
        <end position="325"/>
    </location>
</feature>
<dbReference type="PANTHER" id="PTHR31809">
    <property type="entry name" value="BUD13 HOMOLOG"/>
    <property type="match status" value="1"/>
</dbReference>
<organism evidence="3 4">
    <name type="scientific">Miscanthus lutarioriparius</name>
    <dbReference type="NCBI Taxonomy" id="422564"/>
    <lineage>
        <taxon>Eukaryota</taxon>
        <taxon>Viridiplantae</taxon>
        <taxon>Streptophyta</taxon>
        <taxon>Embryophyta</taxon>
        <taxon>Tracheophyta</taxon>
        <taxon>Spermatophyta</taxon>
        <taxon>Magnoliopsida</taxon>
        <taxon>Liliopsida</taxon>
        <taxon>Poales</taxon>
        <taxon>Poaceae</taxon>
        <taxon>PACMAD clade</taxon>
        <taxon>Panicoideae</taxon>
        <taxon>Andropogonodae</taxon>
        <taxon>Andropogoneae</taxon>
        <taxon>Saccharinae</taxon>
        <taxon>Miscanthus</taxon>
    </lineage>
</organism>
<accession>A0A811S954</accession>
<evidence type="ECO:0000256" key="2">
    <source>
        <dbReference type="SAM" id="MobiDB-lite"/>
    </source>
</evidence>
<name>A0A811S954_9POAL</name>
<feature type="compositionally biased region" description="Basic and acidic residues" evidence="2">
    <location>
        <begin position="134"/>
        <end position="153"/>
    </location>
</feature>
<dbReference type="Pfam" id="PF09736">
    <property type="entry name" value="Bud13"/>
    <property type="match status" value="1"/>
</dbReference>
<evidence type="ECO:0000313" key="3">
    <source>
        <dbReference type="EMBL" id="CAD6337833.1"/>
    </source>
</evidence>
<dbReference type="PANTHER" id="PTHR31809:SF0">
    <property type="entry name" value="BUD13 HOMOLOG"/>
    <property type="match status" value="1"/>
</dbReference>
<comment type="caution">
    <text evidence="3">The sequence shown here is derived from an EMBL/GenBank/DDBJ whole genome shotgun (WGS) entry which is preliminary data.</text>
</comment>
<dbReference type="Proteomes" id="UP000604825">
    <property type="component" value="Unassembled WGS sequence"/>
</dbReference>
<dbReference type="EMBL" id="CAJGYO010000018">
    <property type="protein sequence ID" value="CAD6337833.1"/>
    <property type="molecule type" value="Genomic_DNA"/>
</dbReference>
<proteinExistence type="inferred from homology"/>
<dbReference type="GO" id="GO:0070274">
    <property type="term" value="C:RES complex"/>
    <property type="evidence" value="ECO:0007669"/>
    <property type="project" value="TreeGrafter"/>
</dbReference>
<dbReference type="InterPro" id="IPR051112">
    <property type="entry name" value="CWC26_splicing_factor"/>
</dbReference>
<dbReference type="GO" id="GO:0000398">
    <property type="term" value="P:mRNA splicing, via spliceosome"/>
    <property type="evidence" value="ECO:0007669"/>
    <property type="project" value="TreeGrafter"/>
</dbReference>
<feature type="region of interest" description="Disordered" evidence="2">
    <location>
        <begin position="1"/>
        <end position="88"/>
    </location>
</feature>
<dbReference type="InterPro" id="IPR018609">
    <property type="entry name" value="Bud13"/>
</dbReference>
<evidence type="ECO:0000313" key="4">
    <source>
        <dbReference type="Proteomes" id="UP000604825"/>
    </source>
</evidence>